<accession>A0AAX1L8Y3</accession>
<feature type="transmembrane region" description="Helical" evidence="1">
    <location>
        <begin position="12"/>
        <end position="40"/>
    </location>
</feature>
<keyword evidence="1" id="KW-1133">Transmembrane helix</keyword>
<evidence type="ECO:0000313" key="3">
    <source>
        <dbReference type="Proteomes" id="UP000617681"/>
    </source>
</evidence>
<dbReference type="Proteomes" id="UP000617681">
    <property type="component" value="Chromosome"/>
</dbReference>
<name>A0AAX1L8Y3_9CORY</name>
<proteinExistence type="predicted"/>
<keyword evidence="1" id="KW-0472">Membrane</keyword>
<protein>
    <submittedName>
        <fullName evidence="2">Uncharacterized protein</fullName>
    </submittedName>
</protein>
<dbReference type="RefSeq" id="WP_005394512.1">
    <property type="nucleotide sequence ID" value="NZ_CP069534.1"/>
</dbReference>
<dbReference type="EMBL" id="CP069534">
    <property type="protein sequence ID" value="QRP70556.1"/>
    <property type="molecule type" value="Genomic_DNA"/>
</dbReference>
<reference evidence="2" key="1">
    <citation type="submission" date="2021-02" db="EMBL/GenBank/DDBJ databases">
        <title>FDA dAtabase for Regulatory Grade micrObial Sequences (FDA-ARGOS): Supporting development and validation of Infectious Disease Dx tests.</title>
        <authorList>
            <person name="Sproer C."/>
            <person name="Gronow S."/>
            <person name="Severitt S."/>
            <person name="Schroder I."/>
            <person name="Tallon L."/>
            <person name="Sadzewicz L."/>
            <person name="Zhao X."/>
            <person name="Boylan J."/>
            <person name="Ott S."/>
            <person name="Bowen H."/>
            <person name="Vavikolanu K."/>
            <person name="Mehta A."/>
            <person name="Aluvathingal J."/>
            <person name="Nadendla S."/>
            <person name="Lowell S."/>
            <person name="Myers T."/>
            <person name="Yan Y."/>
            <person name="Sichtig H."/>
        </authorList>
    </citation>
    <scope>NUCLEOTIDE SEQUENCE</scope>
    <source>
        <strain evidence="2">FDAARGOS_1191</strain>
    </source>
</reference>
<sequence length="50" mass="5467">MKVTLIIVGGFFAFLAIISNALWLQIVLGICAVIIFVAAFTKRTPKDDAR</sequence>
<organism evidence="2 3">
    <name type="scientific">Corynebacterium glucuronolyticum</name>
    <dbReference type="NCBI Taxonomy" id="39791"/>
    <lineage>
        <taxon>Bacteria</taxon>
        <taxon>Bacillati</taxon>
        <taxon>Actinomycetota</taxon>
        <taxon>Actinomycetes</taxon>
        <taxon>Mycobacteriales</taxon>
        <taxon>Corynebacteriaceae</taxon>
        <taxon>Corynebacterium</taxon>
    </lineage>
</organism>
<evidence type="ECO:0000256" key="1">
    <source>
        <dbReference type="SAM" id="Phobius"/>
    </source>
</evidence>
<gene>
    <name evidence="2" type="ORF">I6J21_12610</name>
</gene>
<dbReference type="AlphaFoldDB" id="A0AAX1L8Y3"/>
<keyword evidence="1" id="KW-0812">Transmembrane</keyword>
<evidence type="ECO:0000313" key="2">
    <source>
        <dbReference type="EMBL" id="QRP70556.1"/>
    </source>
</evidence>